<dbReference type="Proteomes" id="UP001164745">
    <property type="component" value="Chromosome"/>
</dbReference>
<accession>A0ABY7BKM8</accession>
<organism evidence="1 2">
    <name type="scientific">Caldicellulosiruptor naganoensis</name>
    <dbReference type="NCBI Taxonomy" id="29324"/>
    <lineage>
        <taxon>Bacteria</taxon>
        <taxon>Bacillati</taxon>
        <taxon>Bacillota</taxon>
        <taxon>Bacillota incertae sedis</taxon>
        <taxon>Caldicellulosiruptorales</taxon>
        <taxon>Caldicellulosiruptoraceae</taxon>
        <taxon>Caldicellulosiruptor</taxon>
    </lineage>
</organism>
<proteinExistence type="predicted"/>
<protein>
    <submittedName>
        <fullName evidence="1">Uncharacterized protein</fullName>
    </submittedName>
</protein>
<sequence>MIKSIMRILAIIVFTLFLVISVTVFLTGAKNAPTVMIDKYVITIPEKFYIPYKGNAHKYFPNGIKPAFGSGLTIKSVNPDGSIEFYMVTDRGPNVDGPNYDDGRNKYASIIFPVPTFQP</sequence>
<reference evidence="1" key="1">
    <citation type="submission" date="2022-12" db="EMBL/GenBank/DDBJ databases">
        <authorList>
            <person name="Bing R.G."/>
            <person name="Willard D.J."/>
            <person name="Manesh M.J.H."/>
            <person name="Laemthong T."/>
            <person name="Crosby J.R."/>
            <person name="Kelly R.M."/>
        </authorList>
    </citation>
    <scope>NUCLEOTIDE SEQUENCE</scope>
    <source>
        <strain evidence="1">DSM 8991</strain>
    </source>
</reference>
<name>A0ABY7BKM8_9FIRM</name>
<keyword evidence="2" id="KW-1185">Reference proteome</keyword>
<dbReference type="EMBL" id="CP113864">
    <property type="protein sequence ID" value="WAM31929.1"/>
    <property type="molecule type" value="Genomic_DNA"/>
</dbReference>
<dbReference type="RefSeq" id="WP_052671485.1">
    <property type="nucleotide sequence ID" value="NZ_CP113864.1"/>
</dbReference>
<gene>
    <name evidence="1" type="ORF">OTJ99_000413</name>
</gene>
<evidence type="ECO:0000313" key="2">
    <source>
        <dbReference type="Proteomes" id="UP001164745"/>
    </source>
</evidence>
<evidence type="ECO:0000313" key="1">
    <source>
        <dbReference type="EMBL" id="WAM31929.1"/>
    </source>
</evidence>